<keyword evidence="3" id="KW-1185">Reference proteome</keyword>
<dbReference type="SUPFAM" id="SSF51658">
    <property type="entry name" value="Xylose isomerase-like"/>
    <property type="match status" value="1"/>
</dbReference>
<evidence type="ECO:0000313" key="3">
    <source>
        <dbReference type="Proteomes" id="UP000198968"/>
    </source>
</evidence>
<dbReference type="PANTHER" id="PTHR12110">
    <property type="entry name" value="HYDROXYPYRUVATE ISOMERASE"/>
    <property type="match status" value="1"/>
</dbReference>
<reference evidence="3" key="1">
    <citation type="submission" date="2016-10" db="EMBL/GenBank/DDBJ databases">
        <authorList>
            <person name="Varghese N."/>
            <person name="Submissions S."/>
        </authorList>
    </citation>
    <scope>NUCLEOTIDE SEQUENCE [LARGE SCALE GENOMIC DNA]</scope>
    <source>
        <strain evidence="3">OV426</strain>
    </source>
</reference>
<organism evidence="2 3">
    <name type="scientific">Candidatus Pantoea varia</name>
    <dbReference type="NCBI Taxonomy" id="1881036"/>
    <lineage>
        <taxon>Bacteria</taxon>
        <taxon>Pseudomonadati</taxon>
        <taxon>Pseudomonadota</taxon>
        <taxon>Gammaproteobacteria</taxon>
        <taxon>Enterobacterales</taxon>
        <taxon>Erwiniaceae</taxon>
        <taxon>Pantoea</taxon>
    </lineage>
</organism>
<dbReference type="OrthoDB" id="9804047at2"/>
<protein>
    <submittedName>
        <fullName evidence="2">Inosose dehydratase</fullName>
    </submittedName>
</protein>
<proteinExistence type="predicted"/>
<dbReference type="Proteomes" id="UP000198968">
    <property type="component" value="Unassembled WGS sequence"/>
</dbReference>
<name>A0A1I5CEJ3_9GAMM</name>
<dbReference type="AlphaFoldDB" id="A0A1I5CEJ3"/>
<dbReference type="EMBL" id="FOVG01000002">
    <property type="protein sequence ID" value="SFN85357.1"/>
    <property type="molecule type" value="Genomic_DNA"/>
</dbReference>
<feature type="domain" description="Xylose isomerase-like TIM barrel" evidence="1">
    <location>
        <begin position="30"/>
        <end position="302"/>
    </location>
</feature>
<dbReference type="Gene3D" id="3.20.20.150">
    <property type="entry name" value="Divalent-metal-dependent TIM barrel enzymes"/>
    <property type="match status" value="1"/>
</dbReference>
<evidence type="ECO:0000313" key="2">
    <source>
        <dbReference type="EMBL" id="SFN85357.1"/>
    </source>
</evidence>
<dbReference type="InterPro" id="IPR036237">
    <property type="entry name" value="Xyl_isomerase-like_sf"/>
</dbReference>
<dbReference type="Pfam" id="PF01261">
    <property type="entry name" value="AP_endonuc_2"/>
    <property type="match status" value="1"/>
</dbReference>
<gene>
    <name evidence="2" type="ORF">SAMN05428971_2313</name>
</gene>
<evidence type="ECO:0000259" key="1">
    <source>
        <dbReference type="Pfam" id="PF01261"/>
    </source>
</evidence>
<dbReference type="RefSeq" id="WP_090963820.1">
    <property type="nucleotide sequence ID" value="NZ_FOVG01000002.1"/>
</dbReference>
<dbReference type="InterPro" id="IPR050312">
    <property type="entry name" value="IolE/XylAMocC-like"/>
</dbReference>
<sequence length="305" mass="33756">MTFHIANAPCSWGVDDPANPWLPPFHKVLTEAAQAGYPSIELGPWGYLPTDAAELTLQLNAHQLSLVAGTIFDDLVSEAHFPALVALTHNLCRTLASVPAATRTPGACAPYLVIIDFGNPERAKYAGQSEKAPRLSADDWQRMMQHITILSEIAWQEYGVRPVIHPHAGGCIEFADELAQLVSDIPHEVAGLCLDTGHLYYAGMDPVASLEQYWSRIDYLHFKDVNQPVWRDALSRGLDFFTACAQGVMCPLGQGAIDYPAVRTLLTERNYQGWITIEQERDPRHADTSLRDVKASLDYLRSTGF</sequence>
<dbReference type="PANTHER" id="PTHR12110:SF41">
    <property type="entry name" value="INOSOSE DEHYDRATASE"/>
    <property type="match status" value="1"/>
</dbReference>
<accession>A0A1I5CEJ3</accession>
<dbReference type="InterPro" id="IPR013022">
    <property type="entry name" value="Xyl_isomerase-like_TIM-brl"/>
</dbReference>